<protein>
    <recommendedName>
        <fullName evidence="17">EGF-like domain-containing protein</fullName>
    </recommendedName>
</protein>
<feature type="transmembrane region" description="Helical" evidence="16">
    <location>
        <begin position="1952"/>
        <end position="1975"/>
    </location>
</feature>
<evidence type="ECO:0000256" key="15">
    <source>
        <dbReference type="SAM" id="MobiDB-lite"/>
    </source>
</evidence>
<evidence type="ECO:0000256" key="12">
    <source>
        <dbReference type="ARBA" id="ARBA00023180"/>
    </source>
</evidence>
<feature type="disulfide bond" evidence="13">
    <location>
        <begin position="493"/>
        <end position="511"/>
    </location>
</feature>
<evidence type="ECO:0000256" key="14">
    <source>
        <dbReference type="PROSITE-ProRule" id="PRU00461"/>
    </source>
</evidence>
<dbReference type="SUPFAM" id="SSF57196">
    <property type="entry name" value="EGF/Laminin"/>
    <property type="match status" value="2"/>
</dbReference>
<evidence type="ECO:0000256" key="11">
    <source>
        <dbReference type="ARBA" id="ARBA00023170"/>
    </source>
</evidence>
<dbReference type="SMART" id="SM00192">
    <property type="entry name" value="LDLa"/>
    <property type="match status" value="8"/>
</dbReference>
<keyword evidence="7" id="KW-0677">Repeat</keyword>
<dbReference type="InterPro" id="IPR000033">
    <property type="entry name" value="LDLR_classB_rpt"/>
</dbReference>
<keyword evidence="9 16" id="KW-0472">Membrane</keyword>
<comment type="caution">
    <text evidence="18">The sequence shown here is derived from an EMBL/GenBank/DDBJ whole genome shotgun (WGS) entry which is preliminary data.</text>
</comment>
<dbReference type="InterPro" id="IPR009030">
    <property type="entry name" value="Growth_fac_rcpt_cys_sf"/>
</dbReference>
<feature type="disulfide bond" evidence="13">
    <location>
        <begin position="299"/>
        <end position="314"/>
    </location>
</feature>
<dbReference type="InterPro" id="IPR001881">
    <property type="entry name" value="EGF-like_Ca-bd_dom"/>
</dbReference>
<dbReference type="InterPro" id="IPR011042">
    <property type="entry name" value="6-blade_b-propeller_TolB-like"/>
</dbReference>
<feature type="region of interest" description="Disordered" evidence="15">
    <location>
        <begin position="55"/>
        <end position="103"/>
    </location>
</feature>
<keyword evidence="2" id="KW-1003">Cell membrane</keyword>
<dbReference type="PANTHER" id="PTHR46513">
    <property type="entry name" value="VITELLOGENIN RECEPTOR-LIKE PROTEIN-RELATED-RELATED"/>
    <property type="match status" value="1"/>
</dbReference>
<evidence type="ECO:0000256" key="1">
    <source>
        <dbReference type="ARBA" id="ARBA00004251"/>
    </source>
</evidence>
<dbReference type="InterPro" id="IPR002172">
    <property type="entry name" value="LDrepeatLR_classA_rpt"/>
</dbReference>
<dbReference type="PROSITE" id="PS01187">
    <property type="entry name" value="EGF_CA"/>
    <property type="match status" value="1"/>
</dbReference>
<evidence type="ECO:0000256" key="8">
    <source>
        <dbReference type="ARBA" id="ARBA00022989"/>
    </source>
</evidence>
<dbReference type="GO" id="GO:0006897">
    <property type="term" value="P:endocytosis"/>
    <property type="evidence" value="ECO:0007669"/>
    <property type="project" value="UniProtKB-KW"/>
</dbReference>
<keyword evidence="3" id="KW-0245">EGF-like domain</keyword>
<dbReference type="SUPFAM" id="SSF57424">
    <property type="entry name" value="LDL receptor-like module"/>
    <property type="match status" value="8"/>
</dbReference>
<keyword evidence="6" id="KW-0732">Signal</keyword>
<sequence>MFLGKYFKRINGLKYKNITMNILILAVLVAILGYSNGQEKTTYPPLNRGAARQMFGSGKLRQPDRNFMRSTPATNDTEIKKSQKSRNDVSKNNNNNENHRLHKFRDHEYSTDNHDSMEFLPHFDPKQPLYVPEDIRPIDSQSYRNSASVPGTRLPGTINNFQRRAFERSRDEQSAGLYEYDTKFEDRLRILHEPAHGGDAKPIDQKTLIHGVEDENDFNPILTTSCKYSCGGDQFKCIDTCDCIDLYLRCDGSIDCENGEDEQYCDEVFAARKNNGTCHGERNLLCPESGYCISEQWLCDGDDDCGDYSDESHCGTKENCTSDQFECRNGLCVQKSWQCDGENDCRDFSDEEYCAENKKCEDDEHTCPDGTCVLKIYMCDGDRDCDDGSDEDNCHGLREVHCTENYFECSTPRCIRKEFRCDGNDDCGDASDEENCPSVFDNCHGNQFKCRNNQCISKIHICDGQNDCKDGEDETNCQDPTSRSCSVTDEFMCNSGTCVPRKWICDGVPDCSNGEDEEGCPLACDATQFLCKAKLVSLNTTSPSSVTHDFEIPTAHIHAFCISKKHQCDGFPDCPLKEDEYNCPKKRPCKKTDKCSQQCILTVNNKNACSCESGYTLGNDNATCYDINECEFEKEPVCSQLCKNTVGSFMCNCIVGYVLRPDLRTCKAIGGNPSLILTNRVDIRKINISPATDIKYTPILKSLHNAIAMDYHYEKDVIYWSDVSLDVIKKVYLNGSSQDDVIRWGLESPGGVAIDWIHDLLFWTDSGTRRVEVITLESKIRHVLISSDLDKPRAIAVHPHYGYVFWTDWGPNPKIERADMDGSGRISLITDSITWPNGLTIDYPTEKIYWTDAKHPAILSAKLDGTDRRKILSKGLHHPFAITVFEDLIYWTDWHFKSISSANKITGRTFRTIRSGLHFPMDLHSYHKQRQPSYSNHCGKNNGKCSHMCLPNSAGYSCVCPVGLKIEHDGKNCAATVDNLLIFARKRDLRLIPINQSTRVFDTVIPVDHVQSAVALTWDANEDMIYWTDVESDTISRAHLNGTNQSIIINHNLESPAGLAMDWVTKKLYWTDAGMSRIECSNIDGSMRSLLVYEGLDKPRDIVVDPTVGWMYFSDWGIKPKIERVAMDGHKRSVLIGENVIWPNGLAIDFETRRLYWADGGMKSIEYINMDTNTKPTRVRLQSDLPHPFGLVIHQNKVYWTDWDTKSIHRANKDNGENSTVVRSNISGLMDVRTFHRNRPVVTNPCARGNGGCSHLCLLVPDKSVGSYSCGCPTGLTFNKNRKQCRSMPASFLIFAHRVDIRVISFDVAYKVDVVLSIDFLKNASGVDVDWKKGDVYYTDPGSDIIAKTSFDGKSSQIIINSSIDAVDSLVVDVIGRKLYWTDAGLNSIEVSELNGTNRKVLIWSGLDNPRAIALYYAKGLMFWTDWGNNARIERANMDGEERSTVITENLVWPNGLTIDIQTNRLYWNDAKKKVIETSDLDGSNRKVLMKGVQHPYGLSIMGDLLYWSDWQTKSIHQVNKYTGKDARVIVNKLDGIMDVRTINTQDIKGQDDVCKIKNGHCSHLCLRNPRNYSCACPTGILLKSDQKTCETGPLNYLLFAARKTLARMSFDTLEKWEVSLPIKNIHNVYSADFHWKKNLIIYTDIHLHVIQTVNMRNFSDVRTIISESGHADASPFKLAIDWLADNVYWTVTKKKIIEVAKLDGSCRKILLTDLDDPWSIAVFPKLGYLFWTEWGNHRSILRSYLDGTNKKTIISTDLSYPNGLSIDFDSKKIYWADTMKNRIEMADLNGNYRVQIVPVANRPYGLSQYGEYIFWAGWDQDIIQRADKATGNGRINMRISMKEVTGIKAVSKDRQKGWSPCVVDNGGCSHLCLFARKNYTCACPDAIDQSCSTKSKMLVPIRKPGTENDREYDEHIEEDKQQEISNKVTHHDSDDKFKKFKTNKEKSYTTITISIIIIAIITIIMIIAIVYLVCQRKPKQDKYMYPNRRNVLTFSNPNYSASDLDTGNSNPLPEKKASIWKRFKYDNSQENVYENNGQTPSPEVVSLIFPSATADINRASSIIPRDLF</sequence>
<dbReference type="EMBL" id="JACMRX010000001">
    <property type="protein sequence ID" value="KAF7998627.1"/>
    <property type="molecule type" value="Genomic_DNA"/>
</dbReference>
<dbReference type="PROSITE" id="PS01209">
    <property type="entry name" value="LDLRA_1"/>
    <property type="match status" value="3"/>
</dbReference>
<dbReference type="SUPFAM" id="SSF63825">
    <property type="entry name" value="YWTD domain"/>
    <property type="match status" value="4"/>
</dbReference>
<feature type="repeat" description="LDL-receptor class B" evidence="14">
    <location>
        <begin position="1686"/>
        <end position="1727"/>
    </location>
</feature>
<evidence type="ECO:0000256" key="7">
    <source>
        <dbReference type="ARBA" id="ARBA00022737"/>
    </source>
</evidence>
<dbReference type="PROSITE" id="PS51120">
    <property type="entry name" value="LDLRB"/>
    <property type="match status" value="15"/>
</dbReference>
<evidence type="ECO:0000313" key="19">
    <source>
        <dbReference type="Proteomes" id="UP000639338"/>
    </source>
</evidence>
<dbReference type="GO" id="GO:0005886">
    <property type="term" value="C:plasma membrane"/>
    <property type="evidence" value="ECO:0007669"/>
    <property type="project" value="UniProtKB-SubCell"/>
</dbReference>
<feature type="disulfide bond" evidence="13">
    <location>
        <begin position="505"/>
        <end position="520"/>
    </location>
</feature>
<keyword evidence="11" id="KW-0675">Receptor</keyword>
<dbReference type="FunFam" id="2.120.10.30:FF:000008">
    <property type="entry name" value="Low-density lipoprotein receptor-related protein 4"/>
    <property type="match status" value="3"/>
</dbReference>
<dbReference type="InterPro" id="IPR018097">
    <property type="entry name" value="EGF_Ca-bd_CS"/>
</dbReference>
<feature type="disulfide bond" evidence="13">
    <location>
        <begin position="421"/>
        <end position="436"/>
    </location>
</feature>
<feature type="repeat" description="LDL-receptor class B" evidence="14">
    <location>
        <begin position="1464"/>
        <end position="1505"/>
    </location>
</feature>
<feature type="repeat" description="LDL-receptor class B" evidence="14">
    <location>
        <begin position="1420"/>
        <end position="1463"/>
    </location>
</feature>
<dbReference type="Pfam" id="PF00057">
    <property type="entry name" value="Ldl_recept_a"/>
    <property type="match status" value="6"/>
</dbReference>
<dbReference type="FunFam" id="2.120.10.30:FF:000241">
    <property type="entry name" value="Low-density lipoprotein receptor-related protein 6"/>
    <property type="match status" value="1"/>
</dbReference>
<feature type="disulfide bond" evidence="13">
    <location>
        <begin position="443"/>
        <end position="455"/>
    </location>
</feature>
<organism evidence="18 19">
    <name type="scientific">Aphidius gifuensis</name>
    <name type="common">Parasitoid wasp</name>
    <dbReference type="NCBI Taxonomy" id="684658"/>
    <lineage>
        <taxon>Eukaryota</taxon>
        <taxon>Metazoa</taxon>
        <taxon>Ecdysozoa</taxon>
        <taxon>Arthropoda</taxon>
        <taxon>Hexapoda</taxon>
        <taxon>Insecta</taxon>
        <taxon>Pterygota</taxon>
        <taxon>Neoptera</taxon>
        <taxon>Endopterygota</taxon>
        <taxon>Hymenoptera</taxon>
        <taxon>Apocrita</taxon>
        <taxon>Ichneumonoidea</taxon>
        <taxon>Braconidae</taxon>
        <taxon>Aphidiinae</taxon>
        <taxon>Aphidius</taxon>
    </lineage>
</organism>
<keyword evidence="8 16" id="KW-1133">Transmembrane helix</keyword>
<feature type="repeat" description="LDL-receptor class B" evidence="14">
    <location>
        <begin position="1728"/>
        <end position="1771"/>
    </location>
</feature>
<feature type="disulfide bond" evidence="13">
    <location>
        <begin position="409"/>
        <end position="427"/>
    </location>
</feature>
<proteinExistence type="predicted"/>
<feature type="disulfide bond" evidence="13">
    <location>
        <begin position="327"/>
        <end position="345"/>
    </location>
</feature>
<dbReference type="InterPro" id="IPR049883">
    <property type="entry name" value="NOTCH1_EGF-like"/>
</dbReference>
<dbReference type="Pfam" id="PF14670">
    <property type="entry name" value="FXa_inhibition"/>
    <property type="match status" value="2"/>
</dbReference>
<feature type="disulfide bond" evidence="13">
    <location>
        <begin position="367"/>
        <end position="385"/>
    </location>
</feature>
<name>A0A835CWL4_APHGI</name>
<feature type="repeat" description="LDL-receptor class B" evidence="14">
    <location>
        <begin position="1023"/>
        <end position="1065"/>
    </location>
</feature>
<dbReference type="PROSITE" id="PS01186">
    <property type="entry name" value="EGF_2"/>
    <property type="match status" value="1"/>
</dbReference>
<feature type="repeat" description="LDL-receptor class B" evidence="14">
    <location>
        <begin position="1377"/>
        <end position="1419"/>
    </location>
</feature>
<feature type="repeat" description="LDL-receptor class B" evidence="14">
    <location>
        <begin position="1153"/>
        <end position="1197"/>
    </location>
</feature>
<dbReference type="SMART" id="SM00179">
    <property type="entry name" value="EGF_CA"/>
    <property type="match status" value="4"/>
</dbReference>
<evidence type="ECO:0000256" key="5">
    <source>
        <dbReference type="ARBA" id="ARBA00022692"/>
    </source>
</evidence>
<keyword evidence="10 13" id="KW-1015">Disulfide bond</keyword>
<evidence type="ECO:0000256" key="10">
    <source>
        <dbReference type="ARBA" id="ARBA00023157"/>
    </source>
</evidence>
<feature type="disulfide bond" evidence="13">
    <location>
        <begin position="360"/>
        <end position="372"/>
    </location>
</feature>
<dbReference type="InterPro" id="IPR000742">
    <property type="entry name" value="EGF"/>
</dbReference>
<dbReference type="Proteomes" id="UP000639338">
    <property type="component" value="Unassembled WGS sequence"/>
</dbReference>
<comment type="subcellular location">
    <subcellularLocation>
        <location evidence="1">Cell membrane</location>
        <topology evidence="1">Single-pass type I membrane protein</topology>
    </subcellularLocation>
</comment>
<reference evidence="18 19" key="1">
    <citation type="submission" date="2020-08" db="EMBL/GenBank/DDBJ databases">
        <title>Aphidius gifuensis genome sequencing and assembly.</title>
        <authorList>
            <person name="Du Z."/>
        </authorList>
    </citation>
    <scope>NUCLEOTIDE SEQUENCE [LARGE SCALE GENOMIC DNA]</scope>
    <source>
        <strain evidence="18">YNYX2018</strain>
        <tissue evidence="18">Adults</tissue>
    </source>
</reference>
<dbReference type="GO" id="GO:0005509">
    <property type="term" value="F:calcium ion binding"/>
    <property type="evidence" value="ECO:0007669"/>
    <property type="project" value="InterPro"/>
</dbReference>
<evidence type="ECO:0000256" key="9">
    <source>
        <dbReference type="ARBA" id="ARBA00023136"/>
    </source>
</evidence>
<feature type="disulfide bond" evidence="13">
    <location>
        <begin position="379"/>
        <end position="394"/>
    </location>
</feature>
<keyword evidence="5 16" id="KW-0812">Transmembrane</keyword>
<feature type="repeat" description="LDL-receptor class B" evidence="14">
    <location>
        <begin position="846"/>
        <end position="888"/>
    </location>
</feature>
<feature type="repeat" description="LDL-receptor class B" evidence="14">
    <location>
        <begin position="802"/>
        <end position="845"/>
    </location>
</feature>
<evidence type="ECO:0000313" key="18">
    <source>
        <dbReference type="EMBL" id="KAF7998627.1"/>
    </source>
</evidence>
<dbReference type="Gene3D" id="2.10.25.10">
    <property type="entry name" value="Laminin"/>
    <property type="match status" value="2"/>
</dbReference>
<dbReference type="Pfam" id="PF07645">
    <property type="entry name" value="EGF_CA"/>
    <property type="match status" value="1"/>
</dbReference>
<dbReference type="Gene3D" id="2.120.10.30">
    <property type="entry name" value="TolB, C-terminal domain"/>
    <property type="match status" value="4"/>
</dbReference>
<dbReference type="PANTHER" id="PTHR46513:SF44">
    <property type="entry name" value="LDL RECEPTOR RELATED PROTEIN 4"/>
    <property type="match status" value="1"/>
</dbReference>
<accession>A0A835CWL4</accession>
<evidence type="ECO:0000256" key="4">
    <source>
        <dbReference type="ARBA" id="ARBA00022583"/>
    </source>
</evidence>
<feature type="disulfide bond" evidence="13">
    <location>
        <begin position="450"/>
        <end position="468"/>
    </location>
</feature>
<feature type="disulfide bond" evidence="13">
    <location>
        <begin position="320"/>
        <end position="332"/>
    </location>
</feature>
<feature type="disulfide bond" evidence="13">
    <location>
        <begin position="402"/>
        <end position="414"/>
    </location>
</feature>
<dbReference type="Pfam" id="PF00058">
    <property type="entry name" value="Ldl_recept_b"/>
    <property type="match status" value="10"/>
</dbReference>
<feature type="disulfide bond" evidence="13">
    <location>
        <begin position="339"/>
        <end position="354"/>
    </location>
</feature>
<keyword evidence="19" id="KW-1185">Reference proteome</keyword>
<feature type="compositionally biased region" description="Basic and acidic residues" evidence="15">
    <location>
        <begin position="77"/>
        <end position="89"/>
    </location>
</feature>
<dbReference type="CDD" id="cd00054">
    <property type="entry name" value="EGF_CA"/>
    <property type="match status" value="1"/>
</dbReference>
<dbReference type="PRINTS" id="PR00261">
    <property type="entry name" value="LDLRECEPTOR"/>
</dbReference>
<dbReference type="SMART" id="SM00181">
    <property type="entry name" value="EGF"/>
    <property type="match status" value="6"/>
</dbReference>
<keyword evidence="4" id="KW-0254">Endocytosis</keyword>
<feature type="disulfide bond" evidence="13">
    <location>
        <begin position="462"/>
        <end position="477"/>
    </location>
</feature>
<feature type="repeat" description="LDL-receptor class B" evidence="14">
    <location>
        <begin position="1066"/>
        <end position="1108"/>
    </location>
</feature>
<evidence type="ECO:0000256" key="2">
    <source>
        <dbReference type="ARBA" id="ARBA00022475"/>
    </source>
</evidence>
<feature type="repeat" description="LDL-receptor class B" evidence="14">
    <location>
        <begin position="1109"/>
        <end position="1152"/>
    </location>
</feature>
<dbReference type="InterPro" id="IPR036055">
    <property type="entry name" value="LDL_receptor-like_sf"/>
</dbReference>
<dbReference type="OrthoDB" id="664115at2759"/>
<feature type="repeat" description="LDL-receptor class B" evidence="14">
    <location>
        <begin position="1772"/>
        <end position="1813"/>
    </location>
</feature>
<dbReference type="InterPro" id="IPR050778">
    <property type="entry name" value="Cueball_EGF_LRP_Nidogen"/>
</dbReference>
<dbReference type="SUPFAM" id="SSF57184">
    <property type="entry name" value="Growth factor receptor domain"/>
    <property type="match status" value="1"/>
</dbReference>
<dbReference type="SMART" id="SM00135">
    <property type="entry name" value="LY"/>
    <property type="match status" value="19"/>
</dbReference>
<dbReference type="Gene3D" id="4.10.400.10">
    <property type="entry name" value="Low-density Lipoprotein Receptor"/>
    <property type="match status" value="8"/>
</dbReference>
<gene>
    <name evidence="18" type="ORF">HCN44_011035</name>
</gene>
<feature type="disulfide bond" evidence="13">
    <location>
        <begin position="250"/>
        <end position="265"/>
    </location>
</feature>
<feature type="domain" description="EGF-like" evidence="17">
    <location>
        <begin position="651"/>
        <end position="666"/>
    </location>
</feature>
<keyword evidence="12" id="KW-0325">Glycoprotein</keyword>
<feature type="repeat" description="LDL-receptor class B" evidence="14">
    <location>
        <begin position="759"/>
        <end position="801"/>
    </location>
</feature>
<dbReference type="CDD" id="cd00112">
    <property type="entry name" value="LDLa"/>
    <property type="match status" value="6"/>
</dbReference>
<evidence type="ECO:0000256" key="6">
    <source>
        <dbReference type="ARBA" id="ARBA00022729"/>
    </source>
</evidence>
<feature type="repeat" description="LDL-receptor class B" evidence="14">
    <location>
        <begin position="1334"/>
        <end position="1376"/>
    </location>
</feature>
<evidence type="ECO:0000256" key="3">
    <source>
        <dbReference type="ARBA" id="ARBA00022536"/>
    </source>
</evidence>
<dbReference type="PROSITE" id="PS50068">
    <property type="entry name" value="LDLRA_2"/>
    <property type="match status" value="8"/>
</dbReference>
<feature type="repeat" description="LDL-receptor class B" evidence="14">
    <location>
        <begin position="716"/>
        <end position="758"/>
    </location>
</feature>
<evidence type="ECO:0000256" key="16">
    <source>
        <dbReference type="SAM" id="Phobius"/>
    </source>
</evidence>
<feature type="disulfide bond" evidence="13">
    <location>
        <begin position="568"/>
        <end position="583"/>
    </location>
</feature>
<evidence type="ECO:0000259" key="17">
    <source>
        <dbReference type="PROSITE" id="PS01186"/>
    </source>
</evidence>
<dbReference type="FunFam" id="4.10.400.10:FF:000065">
    <property type="entry name" value="Transmembrane protease serine 7"/>
    <property type="match status" value="1"/>
</dbReference>
<comment type="caution">
    <text evidence="13">Lacks conserved residue(s) required for the propagation of feature annotation.</text>
</comment>
<evidence type="ECO:0000256" key="13">
    <source>
        <dbReference type="PROSITE-ProRule" id="PRU00124"/>
    </source>
</evidence>
<dbReference type="InterPro" id="IPR023415">
    <property type="entry name" value="LDLR_class-A_CS"/>
</dbReference>